<sequence length="296" mass="34430">MITQSLKRQFGQAVTTNSNEYHQTNVLWLQDEQSKPIGFYKDQLTSREQQLLTLLLPAWKPFPEAITVSEKRWKDWLFLESTKHLEVPTTEPVRFIHFSLGESVDTYADFHEVWQNQLVNLHSILWMDSLHGVVIDTGQDEVNGFRSFVQAIATDFYIDLSLLIGSTVNINEARSRFKWEQACFKAALPHVNAQHIFKEHEAVPYYLTQFIPTSERAYISSNVLTDDVLSDHDMIKSISAYLHHHLNLSSAAKSLHMHRNSLQYRIDKFIERTGIDIKQFQHAAFMHFILLLQDKS</sequence>
<evidence type="ECO:0000313" key="3">
    <source>
        <dbReference type="Proteomes" id="UP001225034"/>
    </source>
</evidence>
<keyword evidence="3" id="KW-1185">Reference proteome</keyword>
<dbReference type="EMBL" id="JAUSUA010000001">
    <property type="protein sequence ID" value="MDQ0205299.1"/>
    <property type="molecule type" value="Genomic_DNA"/>
</dbReference>
<organism evidence="2 3">
    <name type="scientific">Alkalicoccobacillus murimartini</name>
    <dbReference type="NCBI Taxonomy" id="171685"/>
    <lineage>
        <taxon>Bacteria</taxon>
        <taxon>Bacillati</taxon>
        <taxon>Bacillota</taxon>
        <taxon>Bacilli</taxon>
        <taxon>Bacillales</taxon>
        <taxon>Bacillaceae</taxon>
        <taxon>Alkalicoccobacillus</taxon>
    </lineage>
</organism>
<dbReference type="Gene3D" id="1.10.10.2840">
    <property type="entry name" value="PucR C-terminal helix-turn-helix domain"/>
    <property type="match status" value="1"/>
</dbReference>
<dbReference type="Pfam" id="PF13556">
    <property type="entry name" value="HTH_30"/>
    <property type="match status" value="1"/>
</dbReference>
<dbReference type="PANTHER" id="PTHR33744:SF15">
    <property type="entry name" value="CARBOHYDRATE DIACID REGULATOR"/>
    <property type="match status" value="1"/>
</dbReference>
<evidence type="ECO:0000313" key="2">
    <source>
        <dbReference type="EMBL" id="MDQ0205299.1"/>
    </source>
</evidence>
<comment type="caution">
    <text evidence="2">The sequence shown here is derived from an EMBL/GenBank/DDBJ whole genome shotgun (WGS) entry which is preliminary data.</text>
</comment>
<evidence type="ECO:0000259" key="1">
    <source>
        <dbReference type="Pfam" id="PF13556"/>
    </source>
</evidence>
<proteinExistence type="predicted"/>
<dbReference type="RefSeq" id="WP_306978879.1">
    <property type="nucleotide sequence ID" value="NZ_JAUSUA010000001.1"/>
</dbReference>
<dbReference type="InterPro" id="IPR025736">
    <property type="entry name" value="PucR_C-HTH_dom"/>
</dbReference>
<name>A0ABT9YC51_9BACI</name>
<reference evidence="2 3" key="1">
    <citation type="submission" date="2023-07" db="EMBL/GenBank/DDBJ databases">
        <title>Genomic Encyclopedia of Type Strains, Phase IV (KMG-IV): sequencing the most valuable type-strain genomes for metagenomic binning, comparative biology and taxonomic classification.</title>
        <authorList>
            <person name="Goeker M."/>
        </authorList>
    </citation>
    <scope>NUCLEOTIDE SEQUENCE [LARGE SCALE GENOMIC DNA]</scope>
    <source>
        <strain evidence="2 3">DSM 19154</strain>
    </source>
</reference>
<dbReference type="InterPro" id="IPR042070">
    <property type="entry name" value="PucR_C-HTH_sf"/>
</dbReference>
<protein>
    <submittedName>
        <fullName evidence="2">Sugar diacid utilization regulator</fullName>
    </submittedName>
</protein>
<dbReference type="InterPro" id="IPR051448">
    <property type="entry name" value="CdaR-like_regulators"/>
</dbReference>
<accession>A0ABT9YC51</accession>
<gene>
    <name evidence="2" type="ORF">J2S05_000073</name>
</gene>
<dbReference type="Proteomes" id="UP001225034">
    <property type="component" value="Unassembled WGS sequence"/>
</dbReference>
<dbReference type="PANTHER" id="PTHR33744">
    <property type="entry name" value="CARBOHYDRATE DIACID REGULATOR"/>
    <property type="match status" value="1"/>
</dbReference>
<feature type="domain" description="PucR C-terminal helix-turn-helix" evidence="1">
    <location>
        <begin position="236"/>
        <end position="287"/>
    </location>
</feature>